<keyword evidence="1" id="KW-1185">Reference proteome</keyword>
<reference evidence="2" key="1">
    <citation type="submission" date="2022-11" db="UniProtKB">
        <authorList>
            <consortium name="WormBaseParasite"/>
        </authorList>
    </citation>
    <scope>IDENTIFICATION</scope>
</reference>
<dbReference type="WBParaSite" id="nRc.2.0.1.t20129-RA">
    <property type="protein sequence ID" value="nRc.2.0.1.t20129-RA"/>
    <property type="gene ID" value="nRc.2.0.1.g20129"/>
</dbReference>
<sequence length="113" mass="12762">MKTDLDVSLAAGPCLPNERKISPSCFQLTDGSGTPLAAQVRLTLPNGRILIWPAVADDSELIYQLIETLRVKRSPIETRGQQINARYQHPMFTKSICRLINRRLQNLIVDFEN</sequence>
<evidence type="ECO:0000313" key="1">
    <source>
        <dbReference type="Proteomes" id="UP000887565"/>
    </source>
</evidence>
<accession>A0A915J1Z4</accession>
<organism evidence="1 2">
    <name type="scientific">Romanomermis culicivorax</name>
    <name type="common">Nematode worm</name>
    <dbReference type="NCBI Taxonomy" id="13658"/>
    <lineage>
        <taxon>Eukaryota</taxon>
        <taxon>Metazoa</taxon>
        <taxon>Ecdysozoa</taxon>
        <taxon>Nematoda</taxon>
        <taxon>Enoplea</taxon>
        <taxon>Dorylaimia</taxon>
        <taxon>Mermithida</taxon>
        <taxon>Mermithoidea</taxon>
        <taxon>Mermithidae</taxon>
        <taxon>Romanomermis</taxon>
    </lineage>
</organism>
<dbReference type="Proteomes" id="UP000887565">
    <property type="component" value="Unplaced"/>
</dbReference>
<name>A0A915J1Z4_ROMCU</name>
<proteinExistence type="predicted"/>
<protein>
    <submittedName>
        <fullName evidence="2">LAGLIDADG homing endonuclease</fullName>
    </submittedName>
</protein>
<evidence type="ECO:0000313" key="2">
    <source>
        <dbReference type="WBParaSite" id="nRc.2.0.1.t20129-RA"/>
    </source>
</evidence>
<dbReference type="AlphaFoldDB" id="A0A915J1Z4"/>